<name>A0AAV4QGS8_9ARAC</name>
<evidence type="ECO:0000313" key="1">
    <source>
        <dbReference type="EMBL" id="GIY07250.1"/>
    </source>
</evidence>
<dbReference type="AlphaFoldDB" id="A0AAV4QGS8"/>
<sequence length="79" mass="8750">MEFALYQKSFIVPCGVNTKGAPTKPEVQLDICHAQPPTPLDEGGESNLSSRLVVSHDGGPKFASRSRWKQNAMLHCFHR</sequence>
<organism evidence="1 2">
    <name type="scientific">Caerostris darwini</name>
    <dbReference type="NCBI Taxonomy" id="1538125"/>
    <lineage>
        <taxon>Eukaryota</taxon>
        <taxon>Metazoa</taxon>
        <taxon>Ecdysozoa</taxon>
        <taxon>Arthropoda</taxon>
        <taxon>Chelicerata</taxon>
        <taxon>Arachnida</taxon>
        <taxon>Araneae</taxon>
        <taxon>Araneomorphae</taxon>
        <taxon>Entelegynae</taxon>
        <taxon>Araneoidea</taxon>
        <taxon>Araneidae</taxon>
        <taxon>Caerostris</taxon>
    </lineage>
</organism>
<dbReference type="EMBL" id="BPLQ01004324">
    <property type="protein sequence ID" value="GIY07250.1"/>
    <property type="molecule type" value="Genomic_DNA"/>
</dbReference>
<gene>
    <name evidence="1" type="ORF">CDAR_570781</name>
</gene>
<reference evidence="1 2" key="1">
    <citation type="submission" date="2021-06" db="EMBL/GenBank/DDBJ databases">
        <title>Caerostris darwini draft genome.</title>
        <authorList>
            <person name="Kono N."/>
            <person name="Arakawa K."/>
        </authorList>
    </citation>
    <scope>NUCLEOTIDE SEQUENCE [LARGE SCALE GENOMIC DNA]</scope>
</reference>
<dbReference type="Proteomes" id="UP001054837">
    <property type="component" value="Unassembled WGS sequence"/>
</dbReference>
<evidence type="ECO:0000313" key="2">
    <source>
        <dbReference type="Proteomes" id="UP001054837"/>
    </source>
</evidence>
<accession>A0AAV4QGS8</accession>
<protein>
    <submittedName>
        <fullName evidence="1">Uncharacterized protein</fullName>
    </submittedName>
</protein>
<comment type="caution">
    <text evidence="1">The sequence shown here is derived from an EMBL/GenBank/DDBJ whole genome shotgun (WGS) entry which is preliminary data.</text>
</comment>
<proteinExistence type="predicted"/>
<keyword evidence="2" id="KW-1185">Reference proteome</keyword>